<name>A0A8X8IXP3_POPTO</name>
<evidence type="ECO:0000313" key="1">
    <source>
        <dbReference type="EMBL" id="KAG6793711.1"/>
    </source>
</evidence>
<evidence type="ECO:0000313" key="2">
    <source>
        <dbReference type="Proteomes" id="UP000886885"/>
    </source>
</evidence>
<organism evidence="1 2">
    <name type="scientific">Populus tomentosa</name>
    <name type="common">Chinese white poplar</name>
    <dbReference type="NCBI Taxonomy" id="118781"/>
    <lineage>
        <taxon>Eukaryota</taxon>
        <taxon>Viridiplantae</taxon>
        <taxon>Streptophyta</taxon>
        <taxon>Embryophyta</taxon>
        <taxon>Tracheophyta</taxon>
        <taxon>Spermatophyta</taxon>
        <taxon>Magnoliopsida</taxon>
        <taxon>eudicotyledons</taxon>
        <taxon>Gunneridae</taxon>
        <taxon>Pentapetalae</taxon>
        <taxon>rosids</taxon>
        <taxon>fabids</taxon>
        <taxon>Malpighiales</taxon>
        <taxon>Salicaceae</taxon>
        <taxon>Saliceae</taxon>
        <taxon>Populus</taxon>
    </lineage>
</organism>
<dbReference type="OrthoDB" id="691231at2759"/>
<comment type="caution">
    <text evidence="1">The sequence shown here is derived from an EMBL/GenBank/DDBJ whole genome shotgun (WGS) entry which is preliminary data.</text>
</comment>
<accession>A0A8X8IXP3</accession>
<proteinExistence type="predicted"/>
<reference evidence="1" key="1">
    <citation type="journal article" date="2020" name="bioRxiv">
        <title>Hybrid origin of Populus tomentosa Carr. identified through genome sequencing and phylogenomic analysis.</title>
        <authorList>
            <person name="An X."/>
            <person name="Gao K."/>
            <person name="Chen Z."/>
            <person name="Li J."/>
            <person name="Yang X."/>
            <person name="Yang X."/>
            <person name="Zhou J."/>
            <person name="Guo T."/>
            <person name="Zhao T."/>
            <person name="Huang S."/>
            <person name="Miao D."/>
            <person name="Khan W.U."/>
            <person name="Rao P."/>
            <person name="Ye M."/>
            <person name="Lei B."/>
            <person name="Liao W."/>
            <person name="Wang J."/>
            <person name="Ji L."/>
            <person name="Li Y."/>
            <person name="Guo B."/>
            <person name="Mustafa N.S."/>
            <person name="Li S."/>
            <person name="Yun Q."/>
            <person name="Keller S.R."/>
            <person name="Mao J."/>
            <person name="Zhang R."/>
            <person name="Strauss S.H."/>
        </authorList>
    </citation>
    <scope>NUCLEOTIDE SEQUENCE</scope>
    <source>
        <strain evidence="1">GM15</strain>
        <tissue evidence="1">Leaf</tissue>
    </source>
</reference>
<dbReference type="AlphaFoldDB" id="A0A8X8IXP3"/>
<protein>
    <submittedName>
        <fullName evidence="1">Uncharacterized protein</fullName>
    </submittedName>
</protein>
<sequence length="257" mass="28700">MLHHYVFPTILKILGAHAWWVNMKSCTLGDKYEQPCCHFFLIKALLRESLEVSLQLYLILSTTFASSTSLLPVSRNHHRLEKKMASSSVSENWVLINGGVDSSGGSEVSEMNSSAGFLMSLLEETQSEDYDSERLSSLIQSLEAEIGPKRMDGGDASMEPMMDPNICQTCDAGQVEGHDCWGADLISWNIDMEMDSPTSSSDHDDLDISFWYPIGDQMDAMTEFGGLRNCSQIYSGVDFDNGNIDLWQEPCEETMYS</sequence>
<dbReference type="EMBL" id="JAAWWB010000001">
    <property type="protein sequence ID" value="KAG6793711.1"/>
    <property type="molecule type" value="Genomic_DNA"/>
</dbReference>
<dbReference type="Proteomes" id="UP000886885">
    <property type="component" value="Chromosome 1A"/>
</dbReference>
<dbReference type="PANTHER" id="PTHR37611:SF4">
    <property type="entry name" value="OS06G0538400 PROTEIN"/>
    <property type="match status" value="1"/>
</dbReference>
<gene>
    <name evidence="1" type="ORF">POTOM_002930</name>
</gene>
<dbReference type="PANTHER" id="PTHR37611">
    <property type="entry name" value="VIRUS-SPECIFIC-SIGNALING-PATHWAY REGULATED PROTEIN-RELATED"/>
    <property type="match status" value="1"/>
</dbReference>
<keyword evidence="2" id="KW-1185">Reference proteome</keyword>